<evidence type="ECO:0000256" key="4">
    <source>
        <dbReference type="ARBA" id="ARBA00023125"/>
    </source>
</evidence>
<evidence type="ECO:0000256" key="1">
    <source>
        <dbReference type="ARBA" id="ARBA00022553"/>
    </source>
</evidence>
<dbReference type="SUPFAM" id="SSF52172">
    <property type="entry name" value="CheY-like"/>
    <property type="match status" value="1"/>
</dbReference>
<evidence type="ECO:0000256" key="3">
    <source>
        <dbReference type="ARBA" id="ARBA00023015"/>
    </source>
</evidence>
<dbReference type="InterPro" id="IPR039420">
    <property type="entry name" value="WalR-like"/>
</dbReference>
<reference evidence="8" key="1">
    <citation type="submission" date="2014-10" db="EMBL/GenBank/DDBJ databases">
        <title>Massilia sp. genome.</title>
        <authorList>
            <person name="Xu B."/>
            <person name="Dai L."/>
            <person name="Huang Z."/>
        </authorList>
    </citation>
    <scope>NUCLEOTIDE SEQUENCE [LARGE SCALE GENOMIC DNA]</scope>
    <source>
        <strain evidence="8">CFS-1</strain>
    </source>
</reference>
<evidence type="ECO:0000256" key="2">
    <source>
        <dbReference type="ARBA" id="ARBA00023012"/>
    </source>
</evidence>
<dbReference type="GO" id="GO:0005829">
    <property type="term" value="C:cytosol"/>
    <property type="evidence" value="ECO:0007669"/>
    <property type="project" value="TreeGrafter"/>
</dbReference>
<keyword evidence="3" id="KW-0805">Transcription regulation</keyword>
<dbReference type="GO" id="GO:0000156">
    <property type="term" value="F:phosphorelay response regulator activity"/>
    <property type="evidence" value="ECO:0007669"/>
    <property type="project" value="TreeGrafter"/>
</dbReference>
<evidence type="ECO:0000259" key="7">
    <source>
        <dbReference type="PROSITE" id="PS50110"/>
    </source>
</evidence>
<dbReference type="OrthoDB" id="5421695at2"/>
<dbReference type="InterPro" id="IPR011006">
    <property type="entry name" value="CheY-like_superfamily"/>
</dbReference>
<dbReference type="GO" id="GO:0032993">
    <property type="term" value="C:protein-DNA complex"/>
    <property type="evidence" value="ECO:0007669"/>
    <property type="project" value="TreeGrafter"/>
</dbReference>
<accession>A0A422QQX2</accession>
<keyword evidence="4" id="KW-0238">DNA-binding</keyword>
<organism evidence="8 9">
    <name type="scientific">Massilia aurea</name>
    <dbReference type="NCBI Taxonomy" id="373040"/>
    <lineage>
        <taxon>Bacteria</taxon>
        <taxon>Pseudomonadati</taxon>
        <taxon>Pseudomonadota</taxon>
        <taxon>Betaproteobacteria</taxon>
        <taxon>Burkholderiales</taxon>
        <taxon>Oxalobacteraceae</taxon>
        <taxon>Telluria group</taxon>
        <taxon>Massilia</taxon>
    </lineage>
</organism>
<keyword evidence="9" id="KW-1185">Reference proteome</keyword>
<dbReference type="GO" id="GO:0006355">
    <property type="term" value="P:regulation of DNA-templated transcription"/>
    <property type="evidence" value="ECO:0007669"/>
    <property type="project" value="TreeGrafter"/>
</dbReference>
<name>A0A422QQX2_9BURK</name>
<feature type="non-terminal residue" evidence="8">
    <location>
        <position position="1"/>
    </location>
</feature>
<dbReference type="InterPro" id="IPR001789">
    <property type="entry name" value="Sig_transdc_resp-reg_receiver"/>
</dbReference>
<keyword evidence="8" id="KW-0808">Transferase</keyword>
<dbReference type="PROSITE" id="PS50110">
    <property type="entry name" value="RESPONSE_REGULATORY"/>
    <property type="match status" value="1"/>
</dbReference>
<dbReference type="Pfam" id="PF00072">
    <property type="entry name" value="Response_reg"/>
    <property type="match status" value="1"/>
</dbReference>
<evidence type="ECO:0000256" key="5">
    <source>
        <dbReference type="ARBA" id="ARBA00023163"/>
    </source>
</evidence>
<keyword evidence="1 6" id="KW-0597">Phosphoprotein</keyword>
<protein>
    <submittedName>
        <fullName evidence="8">Histidine kinase</fullName>
    </submittedName>
</protein>
<dbReference type="GO" id="GO:0000976">
    <property type="term" value="F:transcription cis-regulatory region binding"/>
    <property type="evidence" value="ECO:0007669"/>
    <property type="project" value="TreeGrafter"/>
</dbReference>
<evidence type="ECO:0000256" key="6">
    <source>
        <dbReference type="PROSITE-ProRule" id="PRU00169"/>
    </source>
</evidence>
<feature type="modified residue" description="4-aspartylphosphate" evidence="6">
    <location>
        <position position="2"/>
    </location>
</feature>
<comment type="caution">
    <text evidence="8">The sequence shown here is derived from an EMBL/GenBank/DDBJ whole genome shotgun (WGS) entry which is preliminary data.</text>
</comment>
<dbReference type="Gene3D" id="3.40.50.2300">
    <property type="match status" value="1"/>
</dbReference>
<sequence>LDIGLPDMDGRELARRIRAGLGERTPLLIALTGYGSAADRQAALDAGLDHYLVKPANIQQLEALLARSQASLG</sequence>
<keyword evidence="8" id="KW-0418">Kinase</keyword>
<dbReference type="AlphaFoldDB" id="A0A422QQX2"/>
<evidence type="ECO:0000313" key="9">
    <source>
        <dbReference type="Proteomes" id="UP000283254"/>
    </source>
</evidence>
<dbReference type="RefSeq" id="WP_148043947.1">
    <property type="nucleotide sequence ID" value="NZ_JSAB01000020.1"/>
</dbReference>
<dbReference type="Proteomes" id="UP000283254">
    <property type="component" value="Unassembled WGS sequence"/>
</dbReference>
<evidence type="ECO:0000313" key="8">
    <source>
        <dbReference type="EMBL" id="RNF32326.1"/>
    </source>
</evidence>
<dbReference type="EMBL" id="JSAB01000020">
    <property type="protein sequence ID" value="RNF32326.1"/>
    <property type="molecule type" value="Genomic_DNA"/>
</dbReference>
<dbReference type="GO" id="GO:0016301">
    <property type="term" value="F:kinase activity"/>
    <property type="evidence" value="ECO:0007669"/>
    <property type="project" value="UniProtKB-KW"/>
</dbReference>
<keyword evidence="2" id="KW-0902">Two-component regulatory system</keyword>
<dbReference type="PANTHER" id="PTHR48111:SF1">
    <property type="entry name" value="TWO-COMPONENT RESPONSE REGULATOR ORR33"/>
    <property type="match status" value="1"/>
</dbReference>
<feature type="domain" description="Response regulatory" evidence="7">
    <location>
        <begin position="1"/>
        <end position="69"/>
    </location>
</feature>
<gene>
    <name evidence="8" type="ORF">NM04_02615</name>
</gene>
<dbReference type="PANTHER" id="PTHR48111">
    <property type="entry name" value="REGULATOR OF RPOS"/>
    <property type="match status" value="1"/>
</dbReference>
<keyword evidence="5" id="KW-0804">Transcription</keyword>
<proteinExistence type="predicted"/>